<dbReference type="OrthoDB" id="9979195at2759"/>
<dbReference type="Pfam" id="PF18566">
    <property type="entry name" value="Ldi"/>
    <property type="match status" value="1"/>
</dbReference>
<feature type="non-terminal residue" evidence="2">
    <location>
        <position position="512"/>
    </location>
</feature>
<dbReference type="OMA" id="IAMRYND"/>
<evidence type="ECO:0000313" key="3">
    <source>
        <dbReference type="Proteomes" id="UP000258309"/>
    </source>
</evidence>
<keyword evidence="3" id="KW-1185">Reference proteome</keyword>
<sequence>MDRIDQSTESANGNGHIFSSLPASLLDSVPKLDKLAAGHIRHFHNLASQPDGEWAHMGTQEPAQEWLDAYRYQLATMAYAAGAAHYHHLPALRSVFKTLIRSLISKMLRREVWGYWYLASQSGKFVDPDITELRKPWADPIRRENIMYSGHLLLIVSLYAMLFDDHEFENEDSVVFNWNPIFYGMGPEKFSYTRKSLQQSIVDEMERNGWMGVCCEPNSIFVVCNQFPLIAMRYNDSTYGSHLVGEILAKYQAAWKAKGMFASNGLMMDWYRPKQDDMVLPKSIGFTAWAGAFMNSWNSSQVRSAYPTQALGFLSPSEPGYYNLNPPPVALTIRNLVATEGADPKDRITIEKARNIVAAQPKGPSPPFGQPTFGYVVQWLSEMGDKEPLNGLFNHADEYMNPTWEKGGLYYPRNDTASDSDGNWTHVDPFTGNAAIGYARLNVSDGQKRMWDAPWKAQDIAARPCISDIDLNSGVDFLRGTWIDELAAFVLTLKAWREDIIWQVHSTHINKD</sequence>
<dbReference type="STRING" id="5539.A0A3E2H2V3"/>
<reference evidence="2 3" key="1">
    <citation type="submission" date="2018-05" db="EMBL/GenBank/DDBJ databases">
        <title>Draft genome sequence of Scytalidium lignicola DSM 105466, a ubiquitous saprotrophic fungus.</title>
        <authorList>
            <person name="Buettner E."/>
            <person name="Gebauer A.M."/>
            <person name="Hofrichter M."/>
            <person name="Liers C."/>
            <person name="Kellner H."/>
        </authorList>
    </citation>
    <scope>NUCLEOTIDE SEQUENCE [LARGE SCALE GENOMIC DNA]</scope>
    <source>
        <strain evidence="2 3">DSM 105466</strain>
    </source>
</reference>
<comment type="caution">
    <text evidence="2">The sequence shown here is derived from an EMBL/GenBank/DDBJ whole genome shotgun (WGS) entry which is preliminary data.</text>
</comment>
<name>A0A3E2H2V3_SCYLI</name>
<protein>
    <recommendedName>
        <fullName evidence="1">Linalool dehydratase/isomerase domain-containing protein</fullName>
    </recommendedName>
</protein>
<dbReference type="Proteomes" id="UP000258309">
    <property type="component" value="Unassembled WGS sequence"/>
</dbReference>
<evidence type="ECO:0000313" key="2">
    <source>
        <dbReference type="EMBL" id="RFU27562.1"/>
    </source>
</evidence>
<accession>A0A3E2H2V3</accession>
<dbReference type="InterPro" id="IPR041411">
    <property type="entry name" value="Ldi"/>
</dbReference>
<feature type="domain" description="Linalool dehydratase/isomerase" evidence="1">
    <location>
        <begin position="71"/>
        <end position="416"/>
    </location>
</feature>
<proteinExistence type="predicted"/>
<gene>
    <name evidence="2" type="ORF">B7463_g8784</name>
</gene>
<feature type="non-terminal residue" evidence="2">
    <location>
        <position position="1"/>
    </location>
</feature>
<evidence type="ECO:0000259" key="1">
    <source>
        <dbReference type="Pfam" id="PF18566"/>
    </source>
</evidence>
<organism evidence="2 3">
    <name type="scientific">Scytalidium lignicola</name>
    <name type="common">Hyphomycete</name>
    <dbReference type="NCBI Taxonomy" id="5539"/>
    <lineage>
        <taxon>Eukaryota</taxon>
        <taxon>Fungi</taxon>
        <taxon>Dikarya</taxon>
        <taxon>Ascomycota</taxon>
        <taxon>Pezizomycotina</taxon>
        <taxon>Leotiomycetes</taxon>
        <taxon>Leotiomycetes incertae sedis</taxon>
        <taxon>Scytalidium</taxon>
    </lineage>
</organism>
<dbReference type="EMBL" id="NCSJ02000200">
    <property type="protein sequence ID" value="RFU27562.1"/>
    <property type="molecule type" value="Genomic_DNA"/>
</dbReference>
<dbReference type="AlphaFoldDB" id="A0A3E2H2V3"/>